<name>A0A250J917_9BACT</name>
<dbReference type="Proteomes" id="UP000217257">
    <property type="component" value="Chromosome"/>
</dbReference>
<accession>A0A250J917</accession>
<feature type="region of interest" description="Disordered" evidence="1">
    <location>
        <begin position="114"/>
        <end position="138"/>
    </location>
</feature>
<proteinExistence type="predicted"/>
<evidence type="ECO:0000313" key="2">
    <source>
        <dbReference type="EMBL" id="ATB40007.1"/>
    </source>
</evidence>
<gene>
    <name evidence="2" type="ORF">CYFUS_005455</name>
</gene>
<dbReference type="AlphaFoldDB" id="A0A250J917"/>
<dbReference type="RefSeq" id="WP_157758686.1">
    <property type="nucleotide sequence ID" value="NZ_CP022098.1"/>
</dbReference>
<sequence>MLADIRQQVEATTDRALSLSIFHRLLPLRETELCKKVRISLRAVAIALEYVQKWQGSEQSEKLDQTTSSQNSAEIEGQLISQLKMIAGGAITSDLESSLKIAASIIRKSGASSIQSTQVERQPGGQPAAGHCFLPVRP</sequence>
<evidence type="ECO:0000313" key="3">
    <source>
        <dbReference type="Proteomes" id="UP000217257"/>
    </source>
</evidence>
<organism evidence="2 3">
    <name type="scientific">Cystobacter fuscus</name>
    <dbReference type="NCBI Taxonomy" id="43"/>
    <lineage>
        <taxon>Bacteria</taxon>
        <taxon>Pseudomonadati</taxon>
        <taxon>Myxococcota</taxon>
        <taxon>Myxococcia</taxon>
        <taxon>Myxococcales</taxon>
        <taxon>Cystobacterineae</taxon>
        <taxon>Archangiaceae</taxon>
        <taxon>Cystobacter</taxon>
    </lineage>
</organism>
<evidence type="ECO:0000256" key="1">
    <source>
        <dbReference type="SAM" id="MobiDB-lite"/>
    </source>
</evidence>
<reference evidence="2 3" key="1">
    <citation type="submission" date="2017-06" db="EMBL/GenBank/DDBJ databases">
        <title>Sequencing and comparative analysis of myxobacterial genomes.</title>
        <authorList>
            <person name="Rupp O."/>
            <person name="Goesmann A."/>
            <person name="Sogaard-Andersen L."/>
        </authorList>
    </citation>
    <scope>NUCLEOTIDE SEQUENCE [LARGE SCALE GENOMIC DNA]</scope>
    <source>
        <strain evidence="2 3">DSM 52655</strain>
    </source>
</reference>
<dbReference type="KEGG" id="cfus:CYFUS_005455"/>
<dbReference type="EMBL" id="CP022098">
    <property type="protein sequence ID" value="ATB40007.1"/>
    <property type="molecule type" value="Genomic_DNA"/>
</dbReference>
<protein>
    <submittedName>
        <fullName evidence="2">Uncharacterized protein</fullName>
    </submittedName>
</protein>